<organism evidence="1 2">
    <name type="scientific">Faecalibacterium langellae</name>
    <dbReference type="NCBI Taxonomy" id="3435293"/>
    <lineage>
        <taxon>Bacteria</taxon>
        <taxon>Bacillati</taxon>
        <taxon>Bacillota</taxon>
        <taxon>Clostridia</taxon>
        <taxon>Eubacteriales</taxon>
        <taxon>Oscillospiraceae</taxon>
        <taxon>Faecalibacterium</taxon>
    </lineage>
</organism>
<sequence>MPLKVPSIPPDYHRFLRDFYTEAFAGILVNWFRESHTPEEKENTIAYLSQFVMTSLPAVLRQNGK</sequence>
<dbReference type="EMBL" id="NMTR01000014">
    <property type="protein sequence ID" value="PDX61498.1"/>
    <property type="molecule type" value="Genomic_DNA"/>
</dbReference>
<evidence type="ECO:0000313" key="1">
    <source>
        <dbReference type="EMBL" id="PDX61498.1"/>
    </source>
</evidence>
<dbReference type="Proteomes" id="UP000220959">
    <property type="component" value="Unassembled WGS sequence"/>
</dbReference>
<reference evidence="1 2" key="1">
    <citation type="journal article" date="2017" name="Front. Microbiol.">
        <title>New Insights into the Diversity of the Genus Faecalibacterium.</title>
        <authorList>
            <person name="Benevides L."/>
            <person name="Burman S."/>
            <person name="Martin R."/>
            <person name="Robert V."/>
            <person name="Thomas M."/>
            <person name="Miquel S."/>
            <person name="Chain F."/>
            <person name="Sokol H."/>
            <person name="Bermudez-Humaran L.G."/>
            <person name="Morrison M."/>
            <person name="Langella P."/>
            <person name="Azevedo V.A."/>
            <person name="Chatel J.M."/>
            <person name="Soares S."/>
        </authorList>
    </citation>
    <scope>NUCLEOTIDE SEQUENCE [LARGE SCALE GENOMIC DNA]</scope>
    <source>
        <strain evidence="2">CNCM I-4541</strain>
    </source>
</reference>
<accession>A0ACC9D0B3</accession>
<proteinExistence type="predicted"/>
<keyword evidence="2" id="KW-1185">Reference proteome</keyword>
<comment type="caution">
    <text evidence="1">The sequence shown here is derived from an EMBL/GenBank/DDBJ whole genome shotgun (WGS) entry which is preliminary data.</text>
</comment>
<name>A0ACC9D0B3_9FIRM</name>
<gene>
    <name evidence="1" type="ORF">CGS49_05745</name>
</gene>
<evidence type="ECO:0000313" key="2">
    <source>
        <dbReference type="Proteomes" id="UP000220959"/>
    </source>
</evidence>
<protein>
    <submittedName>
        <fullName evidence="1">Uncharacterized protein</fullName>
    </submittedName>
</protein>